<dbReference type="Gene3D" id="1.10.150.20">
    <property type="entry name" value="5' to 3' exonuclease, C-terminal subdomain"/>
    <property type="match status" value="1"/>
</dbReference>
<proteinExistence type="inferred from homology"/>
<dbReference type="KEGG" id="nah:F5544_43175"/>
<dbReference type="Proteomes" id="UP000503540">
    <property type="component" value="Chromosome"/>
</dbReference>
<dbReference type="SMART" id="SM00474">
    <property type="entry name" value="35EXOc"/>
    <property type="match status" value="1"/>
</dbReference>
<organism evidence="5 6">
    <name type="scientific">Nocardia arthritidis</name>
    <dbReference type="NCBI Taxonomy" id="228602"/>
    <lineage>
        <taxon>Bacteria</taxon>
        <taxon>Bacillati</taxon>
        <taxon>Actinomycetota</taxon>
        <taxon>Actinomycetes</taxon>
        <taxon>Mycobacteriales</taxon>
        <taxon>Nocardiaceae</taxon>
        <taxon>Nocardia</taxon>
    </lineage>
</organism>
<dbReference type="Pfam" id="PF00476">
    <property type="entry name" value="DNA_pol_A"/>
    <property type="match status" value="1"/>
</dbReference>
<dbReference type="Pfam" id="PF01612">
    <property type="entry name" value="DNA_pol_A_exo1"/>
    <property type="match status" value="1"/>
</dbReference>
<dbReference type="GO" id="GO:0006302">
    <property type="term" value="P:double-strand break repair"/>
    <property type="evidence" value="ECO:0007669"/>
    <property type="project" value="TreeGrafter"/>
</dbReference>
<dbReference type="InterPro" id="IPR001098">
    <property type="entry name" value="DNA-dir_DNA_pol_A_palm_dom"/>
</dbReference>
<gene>
    <name evidence="5" type="ORF">F5544_43175</name>
</gene>
<evidence type="ECO:0000256" key="1">
    <source>
        <dbReference type="ARBA" id="ARBA00007705"/>
    </source>
</evidence>
<dbReference type="AlphaFoldDB" id="A0A6G9YTA1"/>
<dbReference type="PANTHER" id="PTHR10133:SF62">
    <property type="entry name" value="DNA POLYMERASE THETA"/>
    <property type="match status" value="1"/>
</dbReference>
<dbReference type="SUPFAM" id="SSF53098">
    <property type="entry name" value="Ribonuclease H-like"/>
    <property type="match status" value="1"/>
</dbReference>
<dbReference type="GO" id="GO:0003677">
    <property type="term" value="F:DNA binding"/>
    <property type="evidence" value="ECO:0007669"/>
    <property type="project" value="InterPro"/>
</dbReference>
<dbReference type="GO" id="GO:0003887">
    <property type="term" value="F:DNA-directed DNA polymerase activity"/>
    <property type="evidence" value="ECO:0007669"/>
    <property type="project" value="InterPro"/>
</dbReference>
<dbReference type="GO" id="GO:0006261">
    <property type="term" value="P:DNA-templated DNA replication"/>
    <property type="evidence" value="ECO:0007669"/>
    <property type="project" value="InterPro"/>
</dbReference>
<dbReference type="InterPro" id="IPR043502">
    <property type="entry name" value="DNA/RNA_pol_sf"/>
</dbReference>
<dbReference type="SMART" id="SM00482">
    <property type="entry name" value="POLAc"/>
    <property type="match status" value="1"/>
</dbReference>
<sequence>MREYPYRIGSEPVTVRVPENDEDLATFWEWLTAVAELPIGVDSETTGLDIYADTNRLRTVQFGSEWDGWVIPVEKGSKFYQAARLALERLEHPVLHNAAFDLQVFDRHLEMPMEQLWSKVTDTRIIAHLADPRGQEEGGTGHGLEQLIREHIDPVVADEVKGLMARLAKEHKTTKDRIWSSIGIDHPDYTMYAGMDPILAIRLYWKLNPLVPHYSRHLIGYEHKLAEICSYMERAGFKLDVEYTLDLRTRLTIEEEEAVWHAETFFDVDSVNSSEQVADALEGLGHRFTEFTNTGKRKVDKKLLDSLLTDTPEVGSPGHLAAAVTEAKRARKWRTTWIDGFLKGMDSNGRVHPSILPLRARTARMSIQGIPAQTLPSGDWMVRRCFIADPGQTIVSVDYKAQELRVLAALSGDPTMREAFATNADLHQVTADAAGVDRKVGKMANFLVAYGGGAKKLAENASISFLAAKRVLESFNRTYPKVDEFSEKIQNEAKNSGYVITPTGRRLPVDPDRAYSALNYMIQSTSRDVTCRGLINLHKAGFTPYLRLPVHDEVVASIPANKAQWGAKEIARLMAMEFRGVLIDTDPEIYGPSWGHGYMSK</sequence>
<keyword evidence="6" id="KW-1185">Reference proteome</keyword>
<evidence type="ECO:0000259" key="4">
    <source>
        <dbReference type="SMART" id="SM00482"/>
    </source>
</evidence>
<dbReference type="GO" id="GO:0008408">
    <property type="term" value="F:3'-5' exonuclease activity"/>
    <property type="evidence" value="ECO:0007669"/>
    <property type="project" value="InterPro"/>
</dbReference>
<evidence type="ECO:0000313" key="5">
    <source>
        <dbReference type="EMBL" id="QIS16442.1"/>
    </source>
</evidence>
<dbReference type="PANTHER" id="PTHR10133">
    <property type="entry name" value="DNA POLYMERASE I"/>
    <property type="match status" value="1"/>
</dbReference>
<evidence type="ECO:0000259" key="3">
    <source>
        <dbReference type="SMART" id="SM00474"/>
    </source>
</evidence>
<dbReference type="EMBL" id="CP046172">
    <property type="protein sequence ID" value="QIS16442.1"/>
    <property type="molecule type" value="Genomic_DNA"/>
</dbReference>
<feature type="domain" description="3'-5' exonuclease" evidence="3">
    <location>
        <begin position="18"/>
        <end position="193"/>
    </location>
</feature>
<dbReference type="SUPFAM" id="SSF56672">
    <property type="entry name" value="DNA/RNA polymerases"/>
    <property type="match status" value="1"/>
</dbReference>
<dbReference type="InterPro" id="IPR012337">
    <property type="entry name" value="RNaseH-like_sf"/>
</dbReference>
<dbReference type="InterPro" id="IPR036397">
    <property type="entry name" value="RNaseH_sf"/>
</dbReference>
<name>A0A6G9YTA1_9NOCA</name>
<dbReference type="RefSeq" id="WP_167478527.1">
    <property type="nucleotide sequence ID" value="NZ_CP046172.1"/>
</dbReference>
<feature type="domain" description="DNA-directed DNA polymerase family A palm" evidence="4">
    <location>
        <begin position="379"/>
        <end position="562"/>
    </location>
</feature>
<evidence type="ECO:0000256" key="2">
    <source>
        <dbReference type="ARBA" id="ARBA00020311"/>
    </source>
</evidence>
<dbReference type="InterPro" id="IPR002298">
    <property type="entry name" value="DNA_polymerase_A"/>
</dbReference>
<protein>
    <recommendedName>
        <fullName evidence="2">DNA polymerase I</fullName>
    </recommendedName>
</protein>
<comment type="similarity">
    <text evidence="1">Belongs to the DNA polymerase type-A family.</text>
</comment>
<reference evidence="5 6" key="1">
    <citation type="journal article" date="2019" name="ACS Chem. Biol.">
        <title>Identification and Mobilization of a Cryptic Antibiotic Biosynthesis Gene Locus from a Human-Pathogenic Nocardia Isolate.</title>
        <authorList>
            <person name="Herisse M."/>
            <person name="Ishida K."/>
            <person name="Porter J.L."/>
            <person name="Howden B."/>
            <person name="Hertweck C."/>
            <person name="Stinear T.P."/>
            <person name="Pidot S.J."/>
        </authorList>
    </citation>
    <scope>NUCLEOTIDE SEQUENCE [LARGE SCALE GENOMIC DNA]</scope>
    <source>
        <strain evidence="5 6">AUSMDU00012717</strain>
    </source>
</reference>
<dbReference type="Gene3D" id="1.20.1060.10">
    <property type="entry name" value="Taq DNA Polymerase, Chain T, domain 4"/>
    <property type="match status" value="1"/>
</dbReference>
<dbReference type="Gene3D" id="3.30.420.10">
    <property type="entry name" value="Ribonuclease H-like superfamily/Ribonuclease H"/>
    <property type="match status" value="1"/>
</dbReference>
<evidence type="ECO:0000313" key="6">
    <source>
        <dbReference type="Proteomes" id="UP000503540"/>
    </source>
</evidence>
<dbReference type="InterPro" id="IPR002562">
    <property type="entry name" value="3'-5'_exonuclease_dom"/>
</dbReference>
<dbReference type="Gene3D" id="3.30.70.370">
    <property type="match status" value="1"/>
</dbReference>
<accession>A0A6G9YTA1</accession>